<proteinExistence type="inferred from homology"/>
<feature type="domain" description="Glutamate-ammonia ligase adenylyltransferase repeated" evidence="8">
    <location>
        <begin position="607"/>
        <end position="846"/>
    </location>
</feature>
<evidence type="ECO:0000256" key="6">
    <source>
        <dbReference type="ARBA" id="ARBA00023268"/>
    </source>
</evidence>
<evidence type="ECO:0000256" key="2">
    <source>
        <dbReference type="ARBA" id="ARBA00022695"/>
    </source>
</evidence>
<comment type="caution">
    <text evidence="10">The sequence shown here is derived from an EMBL/GenBank/DDBJ whole genome shotgun (WGS) entry which is preliminary data.</text>
</comment>
<accession>A0A839DU99</accession>
<dbReference type="EMBL" id="JACGWZ010000004">
    <property type="protein sequence ID" value="MBA8825562.1"/>
    <property type="molecule type" value="Genomic_DNA"/>
</dbReference>
<keyword evidence="10" id="KW-0436">Ligase</keyword>
<dbReference type="SUPFAM" id="SSF81593">
    <property type="entry name" value="Nucleotidyltransferase substrate binding subunit/domain"/>
    <property type="match status" value="2"/>
</dbReference>
<dbReference type="InterPro" id="IPR023057">
    <property type="entry name" value="GlnE"/>
</dbReference>
<feature type="domain" description="PII-uridylyltransferase/Glutamine-synthetase adenylyltransferase" evidence="9">
    <location>
        <begin position="355"/>
        <end position="502"/>
    </location>
</feature>
<dbReference type="Proteomes" id="UP000569329">
    <property type="component" value="Unassembled WGS sequence"/>
</dbReference>
<dbReference type="GO" id="GO:0000287">
    <property type="term" value="F:magnesium ion binding"/>
    <property type="evidence" value="ECO:0007669"/>
    <property type="project" value="UniProtKB-UniRule"/>
</dbReference>
<dbReference type="EC" id="2.7.7.89" evidence="7"/>
<dbReference type="GO" id="GO:0005829">
    <property type="term" value="C:cytosol"/>
    <property type="evidence" value="ECO:0007669"/>
    <property type="project" value="TreeGrafter"/>
</dbReference>
<dbReference type="PANTHER" id="PTHR30621">
    <property type="entry name" value="GLUTAMINE SYNTHETASE ADENYLYLTRANSFERASE"/>
    <property type="match status" value="1"/>
</dbReference>
<evidence type="ECO:0000256" key="5">
    <source>
        <dbReference type="ARBA" id="ARBA00022842"/>
    </source>
</evidence>
<dbReference type="AlphaFoldDB" id="A0A839DU99"/>
<gene>
    <name evidence="7" type="primary">glnE</name>
    <name evidence="10" type="ORF">FHX42_002928</name>
</gene>
<dbReference type="InterPro" id="IPR013546">
    <property type="entry name" value="PII_UdlTrfase/GS_AdlTrfase"/>
</dbReference>
<organism evidence="10 11">
    <name type="scientific">Halosaccharopolyspora lacisalsi</name>
    <dbReference type="NCBI Taxonomy" id="1000566"/>
    <lineage>
        <taxon>Bacteria</taxon>
        <taxon>Bacillati</taxon>
        <taxon>Actinomycetota</taxon>
        <taxon>Actinomycetes</taxon>
        <taxon>Pseudonocardiales</taxon>
        <taxon>Pseudonocardiaceae</taxon>
        <taxon>Halosaccharopolyspora</taxon>
    </lineage>
</organism>
<feature type="region of interest" description="Adenylyl removase" evidence="7">
    <location>
        <begin position="1"/>
        <end position="506"/>
    </location>
</feature>
<dbReference type="Gene3D" id="3.30.460.10">
    <property type="entry name" value="Beta Polymerase, domain 2"/>
    <property type="match status" value="2"/>
</dbReference>
<dbReference type="GO" id="GO:0008882">
    <property type="term" value="F:[glutamate-ammonia-ligase] adenylyltransferase activity"/>
    <property type="evidence" value="ECO:0007669"/>
    <property type="project" value="UniProtKB-UniRule"/>
</dbReference>
<evidence type="ECO:0000256" key="1">
    <source>
        <dbReference type="ARBA" id="ARBA00022679"/>
    </source>
</evidence>
<evidence type="ECO:0000256" key="4">
    <source>
        <dbReference type="ARBA" id="ARBA00022840"/>
    </source>
</evidence>
<dbReference type="RefSeq" id="WP_182544869.1">
    <property type="nucleotide sequence ID" value="NZ_JACGWZ010000004.1"/>
</dbReference>
<dbReference type="InterPro" id="IPR043519">
    <property type="entry name" value="NT_sf"/>
</dbReference>
<comment type="function">
    <text evidence="7">Involved in the regulation of glutamine synthetase GlnA, a key enzyme in the process to assimilate ammonia. When cellular nitrogen levels are high, the C-terminal adenylyl transferase (AT) inactivates GlnA by covalent transfer of an adenylyl group from ATP to specific tyrosine residue of GlnA, thus reducing its activity. Conversely, when nitrogen levels are low, the N-terminal adenylyl removase (AR) activates GlnA by removing the adenylyl group by phosphorolysis, increasing its activity. The regulatory region of GlnE binds the signal transduction protein PII (GlnB) which indicates the nitrogen status of the cell.</text>
</comment>
<comment type="catalytic activity">
    <reaction evidence="7">
        <text>[glutamine synthetase]-L-tyrosine + ATP = [glutamine synthetase]-O(4)-(5'-adenylyl)-L-tyrosine + diphosphate</text>
        <dbReference type="Rhea" id="RHEA:18589"/>
        <dbReference type="Rhea" id="RHEA-COMP:10660"/>
        <dbReference type="Rhea" id="RHEA-COMP:10661"/>
        <dbReference type="ChEBI" id="CHEBI:30616"/>
        <dbReference type="ChEBI" id="CHEBI:33019"/>
        <dbReference type="ChEBI" id="CHEBI:46858"/>
        <dbReference type="ChEBI" id="CHEBI:83624"/>
        <dbReference type="EC" id="2.7.7.42"/>
    </reaction>
</comment>
<keyword evidence="1 7" id="KW-0808">Transferase</keyword>
<comment type="similarity">
    <text evidence="7">Belongs to the GlnE family.</text>
</comment>
<feature type="domain" description="Glutamate-ammonia ligase adenylyltransferase repeated" evidence="8">
    <location>
        <begin position="160"/>
        <end position="334"/>
    </location>
</feature>
<evidence type="ECO:0000259" key="9">
    <source>
        <dbReference type="Pfam" id="PF08335"/>
    </source>
</evidence>
<keyword evidence="3 7" id="KW-0547">Nucleotide-binding</keyword>
<dbReference type="Gene3D" id="1.20.120.330">
    <property type="entry name" value="Nucleotidyltransferases domain 2"/>
    <property type="match status" value="2"/>
</dbReference>
<keyword evidence="5 7" id="KW-0460">Magnesium</keyword>
<evidence type="ECO:0000259" key="8">
    <source>
        <dbReference type="Pfam" id="PF03710"/>
    </source>
</evidence>
<dbReference type="NCBIfam" id="NF010707">
    <property type="entry name" value="PRK14109.1"/>
    <property type="match status" value="1"/>
</dbReference>
<reference evidence="10 11" key="1">
    <citation type="submission" date="2020-07" db="EMBL/GenBank/DDBJ databases">
        <title>Sequencing the genomes of 1000 actinobacteria strains.</title>
        <authorList>
            <person name="Klenk H.-P."/>
        </authorList>
    </citation>
    <scope>NUCLEOTIDE SEQUENCE [LARGE SCALE GENOMIC DNA]</scope>
    <source>
        <strain evidence="10 11">DSM 45975</strain>
    </source>
</reference>
<dbReference type="EC" id="2.7.7.42" evidence="7"/>
<sequence>MTSGGSSRTGSAPSPARYGFSDAQRAEAQLRAAGWWSHRGPLEAAEPVVTALSRTADPDLALLSVERLRETLGEEWAWLSEELLSDRGLRGRLFGILGISAAFADHLVAHPRDWRRLRSAEHEWMWEVGSCTSVLLHAVGAVGEGEPGTAEGPVAALTGAEATSALRHAYRALLLDVAAADLAAVVEPSLPEASYEQVVGVLSDIAVAALRATLSVAVAEVGSSEPSGIAVIAMGKCGGRELNYVSDVDVVFVAEREQDVAEGTRLASTMMRVAGTAFFDVDAALRPEGKAGALVRTLDSHLGYYRRWARTWEFQALLKARPVAGDLDLGDRYLEAVQPLVWTASEREDFVADVRSMRRRVEDHVPREQTERELKVGRGGLRDVEFAVQLLQMVHGRSDESVRIRPTLLALRSLGENGYVARSDAAELVDSYRFLRTLEHRLQLRRLRRTHLLPASDDPETLHPLARSVGLRSDGRKSASDVLVTEFRRHSARVRRLHEKLFYRPLLESVAKVPTEALRLTTGAAVERLAALGYTSPEGALRHIGALTSGVSRRASIQGALLPMLLDLLAETPDPDGGLLAYRKVSEALAETPWYLRLLRDEGVVVERLAVLLGTSKLVPELLVRAPEVLRLLSDPTTLTGRDPDEVARSLRSAVSRHAEPERAVTAARSLRRHELLRVACADLLGLMEPATVFRALSSVWAAVLEAALEASAREVATRSEWGAAEVPARIAVIGMGRLGGAELGYGSDADVLFVCEPIEGVSESTAVRFATSVVEQVRRLLARPTQDPPLEVDTDLRPEGRSGALVRTLDSYLAYYRRWAQVWEWQALLRASPVAGDADLGHRFCRAVDFLRYPAGGLDGAKTREIRRIKARVDSERLPRGADPATHTKLGRGGLTDVEWTLQLLQLRHADEFPELRTTSTTEGLRAAARVGVLEETDVETLVEAWTLAMRARNAVMLVRGKPGDQLPKQVRELAAVASALGYSGVDTGEVLDTYLRVTRRARAVVERVFFDEPVQDTNG</sequence>
<dbReference type="GO" id="GO:0005524">
    <property type="term" value="F:ATP binding"/>
    <property type="evidence" value="ECO:0007669"/>
    <property type="project" value="UniProtKB-UniRule"/>
</dbReference>
<protein>
    <recommendedName>
        <fullName evidence="7">Bifunctional glutamine synthetase adenylyltransferase/adenylyl-removing enzyme</fullName>
    </recommendedName>
    <alternativeName>
        <fullName evidence="7">ATP:glutamine synthetase adenylyltransferase</fullName>
    </alternativeName>
    <alternativeName>
        <fullName evidence="7">ATase</fullName>
    </alternativeName>
    <domain>
        <recommendedName>
            <fullName evidence="7">Glutamine synthetase adenylyl-L-tyrosine phosphorylase</fullName>
            <ecNumber evidence="7">2.7.7.89</ecNumber>
        </recommendedName>
        <alternativeName>
            <fullName evidence="7">Adenylyl removase</fullName>
            <shortName evidence="7">AR</shortName>
            <shortName evidence="7">AT-N</shortName>
        </alternativeName>
    </domain>
    <domain>
        <recommendedName>
            <fullName evidence="7">Glutamine synthetase adenylyl transferase</fullName>
            <ecNumber evidence="7">2.7.7.42</ecNumber>
        </recommendedName>
        <alternativeName>
            <fullName evidence="7">Adenylyl transferase</fullName>
            <shortName evidence="7">AT</shortName>
            <shortName evidence="7">AT-C</shortName>
        </alternativeName>
    </domain>
</protein>
<dbReference type="InterPro" id="IPR005190">
    <property type="entry name" value="GlnE_rpt_dom"/>
</dbReference>
<dbReference type="GO" id="GO:0000820">
    <property type="term" value="P:regulation of glutamine family amino acid metabolic process"/>
    <property type="evidence" value="ECO:0007669"/>
    <property type="project" value="UniProtKB-UniRule"/>
</dbReference>
<dbReference type="SUPFAM" id="SSF81301">
    <property type="entry name" value="Nucleotidyltransferase"/>
    <property type="match status" value="2"/>
</dbReference>
<dbReference type="GO" id="GO:0047388">
    <property type="term" value="F:[glutamine synthetase]-adenylyl-L-tyrosine phosphorylase activity"/>
    <property type="evidence" value="ECO:0007669"/>
    <property type="project" value="UniProtKB-EC"/>
</dbReference>
<feature type="domain" description="PII-uridylyltransferase/Glutamine-synthetase adenylyltransferase" evidence="9">
    <location>
        <begin position="886"/>
        <end position="1009"/>
    </location>
</feature>
<feature type="region of interest" description="Adenylyl transferase" evidence="7">
    <location>
        <begin position="514"/>
        <end position="1021"/>
    </location>
</feature>
<dbReference type="Pfam" id="PF03710">
    <property type="entry name" value="GlnE"/>
    <property type="match status" value="2"/>
</dbReference>
<keyword evidence="6 7" id="KW-0511">Multifunctional enzyme</keyword>
<dbReference type="CDD" id="cd05401">
    <property type="entry name" value="NT_GlnE_GlnD_like"/>
    <property type="match status" value="2"/>
</dbReference>
<dbReference type="HAMAP" id="MF_00802">
    <property type="entry name" value="GlnE"/>
    <property type="match status" value="1"/>
</dbReference>
<keyword evidence="11" id="KW-1185">Reference proteome</keyword>
<keyword evidence="2 7" id="KW-0548">Nucleotidyltransferase</keyword>
<keyword evidence="4 7" id="KW-0067">ATP-binding</keyword>
<evidence type="ECO:0000313" key="10">
    <source>
        <dbReference type="EMBL" id="MBA8825562.1"/>
    </source>
</evidence>
<comment type="cofactor">
    <cofactor evidence="7">
        <name>Mg(2+)</name>
        <dbReference type="ChEBI" id="CHEBI:18420"/>
    </cofactor>
</comment>
<dbReference type="PANTHER" id="PTHR30621:SF0">
    <property type="entry name" value="BIFUNCTIONAL GLUTAMINE SYNTHETASE ADENYLYLTRANSFERASE_ADENYLYL-REMOVING ENZYME"/>
    <property type="match status" value="1"/>
</dbReference>
<dbReference type="GO" id="GO:0016874">
    <property type="term" value="F:ligase activity"/>
    <property type="evidence" value="ECO:0007669"/>
    <property type="project" value="UniProtKB-KW"/>
</dbReference>
<evidence type="ECO:0000256" key="7">
    <source>
        <dbReference type="HAMAP-Rule" id="MF_00802"/>
    </source>
</evidence>
<comment type="catalytic activity">
    <reaction evidence="7">
        <text>[glutamine synthetase]-O(4)-(5'-adenylyl)-L-tyrosine + phosphate = [glutamine synthetase]-L-tyrosine + ADP</text>
        <dbReference type="Rhea" id="RHEA:43716"/>
        <dbReference type="Rhea" id="RHEA-COMP:10660"/>
        <dbReference type="Rhea" id="RHEA-COMP:10661"/>
        <dbReference type="ChEBI" id="CHEBI:43474"/>
        <dbReference type="ChEBI" id="CHEBI:46858"/>
        <dbReference type="ChEBI" id="CHEBI:83624"/>
        <dbReference type="ChEBI" id="CHEBI:456216"/>
        <dbReference type="EC" id="2.7.7.89"/>
    </reaction>
</comment>
<evidence type="ECO:0000256" key="3">
    <source>
        <dbReference type="ARBA" id="ARBA00022741"/>
    </source>
</evidence>
<evidence type="ECO:0000313" key="11">
    <source>
        <dbReference type="Proteomes" id="UP000569329"/>
    </source>
</evidence>
<name>A0A839DU99_9PSEU</name>
<dbReference type="Pfam" id="PF08335">
    <property type="entry name" value="GlnD_UR_UTase"/>
    <property type="match status" value="2"/>
</dbReference>